<dbReference type="PROSITE" id="PS50883">
    <property type="entry name" value="EAL"/>
    <property type="match status" value="1"/>
</dbReference>
<feature type="coiled-coil region" evidence="1">
    <location>
        <begin position="427"/>
        <end position="458"/>
    </location>
</feature>
<dbReference type="Proteomes" id="UP000464751">
    <property type="component" value="Chromosome"/>
</dbReference>
<dbReference type="KEGG" id="apra:G3A50_15210"/>
<organism evidence="5 6">
    <name type="scientific">Ancylobacter pratisalsi</name>
    <dbReference type="NCBI Taxonomy" id="1745854"/>
    <lineage>
        <taxon>Bacteria</taxon>
        <taxon>Pseudomonadati</taxon>
        <taxon>Pseudomonadota</taxon>
        <taxon>Alphaproteobacteria</taxon>
        <taxon>Hyphomicrobiales</taxon>
        <taxon>Xanthobacteraceae</taxon>
        <taxon>Ancylobacter</taxon>
    </lineage>
</organism>
<sequence length="898" mass="98110">MIWHRLKLTVATGTAIILLIIAAGTAALLDQAERAAMLAARISLERSAQAVENALNRQLLQVHGALASLPTLFAASSITPMDPSAVDDVLRGLNFQTLAYRDLILVDSHDTILASARRRPSGQKLPFDTRTLNIGPAALVGPLRNAITGDWSLYVCRSLVAWSGITAVAEVPLPTLMELLAETGIPPGVKLQLERPDGMLVASLPHNETETGKVRPSALGTHTADGKAFVAINPVTGERSLAIVRGSLYGSLRVVLTAPLTKLLSDWKRDRDNTIAAATVGALLIAAFSLALIAALRQREKVESERSRSQKVLVNAIEAMSEGFVMWDENDRLVTCNERYRDLYRISAPFIEPGISFEELVRKAAQAGQYPEAKDDLEGLITSMLQLHHRGRGSLERLLPDGRWVLMKERRTADGGTVGTRTDITPLKTMLRELAEANERANEATAEAHRQNAALTERERRIWFLAHHDDLTRLPNRVLFRERLASALGKATAEGDKLALLYLDLDRFKDVNDTLGHPVGDALLRTVAERLSNCVNDPDRVARLGGDEFAVVSLAQNQPADAEQLSAKIIEELGQPYSILGHTISVSASIGIAVAMPESQDADALLKQADLALYQAKGKGRARFCAFEPGMDAHLRDRLAIEGDLLHALPGEQFELVYQPIYNLASERLCGFEALLRWRHPIRGFISPATFIPIAEDTRLIVDIGLWVLRRACHDACLLPDDLKIAINLSPIQLAFGDIVAAVSQALEESGLNPARLELEITETALFTNDQHNLEVLSRLKLMGVKIVLDDFGTGYSSLSHLHLFPLDKIKIDQLFVRDMTLRPESAIIVNAIAMLAFRLGMTTTAEGIETTEQWEAARRSGCTEAQGYLLGKPISIDTAVTIAAAHRCVTETVSGAT</sequence>
<feature type="domain" description="GGDEF" evidence="4">
    <location>
        <begin position="496"/>
        <end position="629"/>
    </location>
</feature>
<gene>
    <name evidence="5" type="ORF">G3A50_15210</name>
</gene>
<dbReference type="InterPro" id="IPR035965">
    <property type="entry name" value="PAS-like_dom_sf"/>
</dbReference>
<dbReference type="CDD" id="cd01949">
    <property type="entry name" value="GGDEF"/>
    <property type="match status" value="1"/>
</dbReference>
<dbReference type="NCBIfam" id="TIGR00254">
    <property type="entry name" value="GGDEF"/>
    <property type="match status" value="1"/>
</dbReference>
<dbReference type="PANTHER" id="PTHR44757:SF2">
    <property type="entry name" value="BIOFILM ARCHITECTURE MAINTENANCE PROTEIN MBAA"/>
    <property type="match status" value="1"/>
</dbReference>
<dbReference type="RefSeq" id="WP_163076052.1">
    <property type="nucleotide sequence ID" value="NZ_CP048630.1"/>
</dbReference>
<reference evidence="5 6" key="1">
    <citation type="submission" date="2020-02" db="EMBL/GenBank/DDBJ databases">
        <authorList>
            <person name="Li G."/>
        </authorList>
    </citation>
    <scope>NUCLEOTIDE SEQUENCE [LARGE SCALE GENOMIC DNA]</scope>
    <source>
        <strain evidence="5 6">DSM 102029</strain>
    </source>
</reference>
<dbReference type="InterPro" id="IPR043128">
    <property type="entry name" value="Rev_trsase/Diguanyl_cyclase"/>
</dbReference>
<dbReference type="EMBL" id="CP048630">
    <property type="protein sequence ID" value="QIB34907.1"/>
    <property type="molecule type" value="Genomic_DNA"/>
</dbReference>
<dbReference type="Pfam" id="PF00563">
    <property type="entry name" value="EAL"/>
    <property type="match status" value="1"/>
</dbReference>
<dbReference type="GO" id="GO:0003824">
    <property type="term" value="F:catalytic activity"/>
    <property type="evidence" value="ECO:0007669"/>
    <property type="project" value="UniProtKB-ARBA"/>
</dbReference>
<proteinExistence type="predicted"/>
<keyword evidence="2" id="KW-0472">Membrane</keyword>
<dbReference type="SMART" id="SM00267">
    <property type="entry name" value="GGDEF"/>
    <property type="match status" value="1"/>
</dbReference>
<dbReference type="SUPFAM" id="SSF55785">
    <property type="entry name" value="PYP-like sensor domain (PAS domain)"/>
    <property type="match status" value="1"/>
</dbReference>
<dbReference type="InterPro" id="IPR001633">
    <property type="entry name" value="EAL_dom"/>
</dbReference>
<dbReference type="Pfam" id="PF12860">
    <property type="entry name" value="PAS_7"/>
    <property type="match status" value="1"/>
</dbReference>
<dbReference type="InterPro" id="IPR029787">
    <property type="entry name" value="Nucleotide_cyclase"/>
</dbReference>
<dbReference type="SMART" id="SM00052">
    <property type="entry name" value="EAL"/>
    <property type="match status" value="1"/>
</dbReference>
<keyword evidence="1" id="KW-0175">Coiled coil</keyword>
<protein>
    <submittedName>
        <fullName evidence="5">EAL domain-containing protein</fullName>
    </submittedName>
</protein>
<dbReference type="SUPFAM" id="SSF141868">
    <property type="entry name" value="EAL domain-like"/>
    <property type="match status" value="1"/>
</dbReference>
<dbReference type="InterPro" id="IPR035919">
    <property type="entry name" value="EAL_sf"/>
</dbReference>
<evidence type="ECO:0000259" key="3">
    <source>
        <dbReference type="PROSITE" id="PS50883"/>
    </source>
</evidence>
<evidence type="ECO:0000259" key="4">
    <source>
        <dbReference type="PROSITE" id="PS50887"/>
    </source>
</evidence>
<accession>A0A6P1YN81</accession>
<dbReference type="PANTHER" id="PTHR44757">
    <property type="entry name" value="DIGUANYLATE CYCLASE DGCP"/>
    <property type="match status" value="1"/>
</dbReference>
<evidence type="ECO:0000313" key="6">
    <source>
        <dbReference type="Proteomes" id="UP000464751"/>
    </source>
</evidence>
<feature type="domain" description="EAL" evidence="3">
    <location>
        <begin position="638"/>
        <end position="888"/>
    </location>
</feature>
<keyword evidence="2" id="KW-0812">Transmembrane</keyword>
<dbReference type="Gene3D" id="3.30.70.270">
    <property type="match status" value="1"/>
</dbReference>
<dbReference type="PROSITE" id="PS50887">
    <property type="entry name" value="GGDEF"/>
    <property type="match status" value="1"/>
</dbReference>
<dbReference type="AlphaFoldDB" id="A0A6P1YN81"/>
<dbReference type="Pfam" id="PF00990">
    <property type="entry name" value="GGDEF"/>
    <property type="match status" value="1"/>
</dbReference>
<evidence type="ECO:0000256" key="1">
    <source>
        <dbReference type="SAM" id="Coils"/>
    </source>
</evidence>
<dbReference type="FunFam" id="3.30.70.270:FF:000001">
    <property type="entry name" value="Diguanylate cyclase domain protein"/>
    <property type="match status" value="1"/>
</dbReference>
<dbReference type="InterPro" id="IPR052155">
    <property type="entry name" value="Biofilm_reg_signaling"/>
</dbReference>
<keyword evidence="6" id="KW-1185">Reference proteome</keyword>
<evidence type="ECO:0000256" key="2">
    <source>
        <dbReference type="SAM" id="Phobius"/>
    </source>
</evidence>
<dbReference type="CDD" id="cd01948">
    <property type="entry name" value="EAL"/>
    <property type="match status" value="1"/>
</dbReference>
<dbReference type="InterPro" id="IPR000160">
    <property type="entry name" value="GGDEF_dom"/>
</dbReference>
<feature type="transmembrane region" description="Helical" evidence="2">
    <location>
        <begin position="275"/>
        <end position="296"/>
    </location>
</feature>
<keyword evidence="2" id="KW-1133">Transmembrane helix</keyword>
<evidence type="ECO:0000313" key="5">
    <source>
        <dbReference type="EMBL" id="QIB34907.1"/>
    </source>
</evidence>
<dbReference type="Gene3D" id="3.30.450.20">
    <property type="entry name" value="PAS domain"/>
    <property type="match status" value="1"/>
</dbReference>
<dbReference type="SUPFAM" id="SSF55073">
    <property type="entry name" value="Nucleotide cyclase"/>
    <property type="match status" value="1"/>
</dbReference>
<dbReference type="Gene3D" id="3.20.20.450">
    <property type="entry name" value="EAL domain"/>
    <property type="match status" value="1"/>
</dbReference>
<name>A0A6P1YN81_9HYPH</name>